<organism evidence="1">
    <name type="scientific">marine sediment metagenome</name>
    <dbReference type="NCBI Taxonomy" id="412755"/>
    <lineage>
        <taxon>unclassified sequences</taxon>
        <taxon>metagenomes</taxon>
        <taxon>ecological metagenomes</taxon>
    </lineage>
</organism>
<sequence>MTDNRQRIWLDWTPEGWLAKADFTNGEWAPTSWTELAEAEQVKRNLEALNPGYRVVVAGVER</sequence>
<name>A0A0F9JWE4_9ZZZZ</name>
<dbReference type="EMBL" id="LAZR01015201">
    <property type="protein sequence ID" value="KKM14218.1"/>
    <property type="molecule type" value="Genomic_DNA"/>
</dbReference>
<comment type="caution">
    <text evidence="1">The sequence shown here is derived from an EMBL/GenBank/DDBJ whole genome shotgun (WGS) entry which is preliminary data.</text>
</comment>
<gene>
    <name evidence="1" type="ORF">LCGC14_1708350</name>
</gene>
<protein>
    <submittedName>
        <fullName evidence="1">Uncharacterized protein</fullName>
    </submittedName>
</protein>
<dbReference type="AlphaFoldDB" id="A0A0F9JWE4"/>
<proteinExistence type="predicted"/>
<accession>A0A0F9JWE4</accession>
<reference evidence="1" key="1">
    <citation type="journal article" date="2015" name="Nature">
        <title>Complex archaea that bridge the gap between prokaryotes and eukaryotes.</title>
        <authorList>
            <person name="Spang A."/>
            <person name="Saw J.H."/>
            <person name="Jorgensen S.L."/>
            <person name="Zaremba-Niedzwiedzka K."/>
            <person name="Martijn J."/>
            <person name="Lind A.E."/>
            <person name="van Eijk R."/>
            <person name="Schleper C."/>
            <person name="Guy L."/>
            <person name="Ettema T.J."/>
        </authorList>
    </citation>
    <scope>NUCLEOTIDE SEQUENCE</scope>
</reference>
<evidence type="ECO:0000313" key="1">
    <source>
        <dbReference type="EMBL" id="KKM14218.1"/>
    </source>
</evidence>